<proteinExistence type="predicted"/>
<dbReference type="EMBL" id="CM020618">
    <property type="protein sequence ID" value="KAK1859419.1"/>
    <property type="molecule type" value="Genomic_DNA"/>
</dbReference>
<accession>A0ACC3BNW2</accession>
<protein>
    <submittedName>
        <fullName evidence="1">Uncharacterized protein</fullName>
    </submittedName>
</protein>
<name>A0ACC3BNW2_PYRYE</name>
<comment type="caution">
    <text evidence="1">The sequence shown here is derived from an EMBL/GenBank/DDBJ whole genome shotgun (WGS) entry which is preliminary data.</text>
</comment>
<organism evidence="1 2">
    <name type="scientific">Pyropia yezoensis</name>
    <name type="common">Susabi-nori</name>
    <name type="synonym">Porphyra yezoensis</name>
    <dbReference type="NCBI Taxonomy" id="2788"/>
    <lineage>
        <taxon>Eukaryota</taxon>
        <taxon>Rhodophyta</taxon>
        <taxon>Bangiophyceae</taxon>
        <taxon>Bangiales</taxon>
        <taxon>Bangiaceae</taxon>
        <taxon>Pyropia</taxon>
    </lineage>
</organism>
<evidence type="ECO:0000313" key="1">
    <source>
        <dbReference type="EMBL" id="KAK1859419.1"/>
    </source>
</evidence>
<keyword evidence="2" id="KW-1185">Reference proteome</keyword>
<gene>
    <name evidence="1" type="ORF">I4F81_002015</name>
</gene>
<reference evidence="1" key="1">
    <citation type="submission" date="2019-11" db="EMBL/GenBank/DDBJ databases">
        <title>Nori genome reveals adaptations in red seaweeds to the harsh intertidal environment.</title>
        <authorList>
            <person name="Wang D."/>
            <person name="Mao Y."/>
        </authorList>
    </citation>
    <scope>NUCLEOTIDE SEQUENCE</scope>
    <source>
        <tissue evidence="1">Gametophyte</tissue>
    </source>
</reference>
<dbReference type="Proteomes" id="UP000798662">
    <property type="component" value="Chromosome 1"/>
</dbReference>
<evidence type="ECO:0000313" key="2">
    <source>
        <dbReference type="Proteomes" id="UP000798662"/>
    </source>
</evidence>
<sequence length="546" mass="57832">MAPHHRRRRPPAVPRLVVTAAVTVAVAAAAGLAAAATTATATAAAAAATAAARQAVPGGRGAAAARRLALPRSVCIDDGAGGCTEAIPVMPANPDGLLVAAEREADAADVDGAVWEGDRGGGGGAAAGDAPSVKMQAGGRNGTRGGGGGGATCAALGAYCSKWRPCCAGGIDACVRDPMIARGARHCAYEVGAFRGTTLAPKGRWDLRSQSFHTAVARLPAAGYDCVALVFYAFLPTLTSTSLHYNYSSAGEPVSADPRSVVEAIRKVHAAGLCVVLKPHVAIETRQWRGEVKPSAAFFSAYASWLLGWVEVAQATGVEAVAVGSEWKRVEADAGAWRRLIRAARRRYKGYLTYAVNWDNYKELRFADALDYLSIDAYFEVAPPPAPWPARPTSHDYPTILAGWRRVASSMDAWRRATHPTKAVVFLEAGARSVVGAASYPWDSQAGTAVDKGEQARYYGAMHAAFAPYTWWRGAFTWEWLWGAALTDGASQQTGYSTQGKPAERVIRRWTAGETRRAYPLAFRQQAGGDGKPRRPLRMSFPKTSM</sequence>